<dbReference type="InterPro" id="IPR042206">
    <property type="entry name" value="CRISPR-assoc_Cas1_C"/>
</dbReference>
<evidence type="ECO:0000256" key="6">
    <source>
        <dbReference type="ARBA" id="ARBA00023118"/>
    </source>
</evidence>
<dbReference type="InterPro" id="IPR002729">
    <property type="entry name" value="CRISPR-assoc_Cas1"/>
</dbReference>
<feature type="domain" description="DUF83" evidence="10">
    <location>
        <begin position="1"/>
        <end position="81"/>
    </location>
</feature>
<dbReference type="Pfam" id="PF01867">
    <property type="entry name" value="Cas_Cas1"/>
    <property type="match status" value="1"/>
</dbReference>
<evidence type="ECO:0000313" key="11">
    <source>
        <dbReference type="EMBL" id="HGF35329.1"/>
    </source>
</evidence>
<name>A0A7C3Z2U6_9BACT</name>
<dbReference type="Gene3D" id="3.100.10.20">
    <property type="entry name" value="CRISPR-associated endonuclease Cas1, N-terminal domain"/>
    <property type="match status" value="1"/>
</dbReference>
<keyword evidence="8" id="KW-0464">Manganese</keyword>
<dbReference type="InterPro" id="IPR042211">
    <property type="entry name" value="CRISPR-assoc_Cas1_N"/>
</dbReference>
<evidence type="ECO:0000256" key="1">
    <source>
        <dbReference type="ARBA" id="ARBA00022722"/>
    </source>
</evidence>
<dbReference type="EMBL" id="DTMF01000317">
    <property type="protein sequence ID" value="HGF35329.1"/>
    <property type="molecule type" value="Genomic_DNA"/>
</dbReference>
<evidence type="ECO:0000256" key="7">
    <source>
        <dbReference type="ARBA" id="ARBA00023125"/>
    </source>
</evidence>
<dbReference type="InterPro" id="IPR011604">
    <property type="entry name" value="PDDEXK-like_dom_sf"/>
</dbReference>
<keyword evidence="6" id="KW-0051">Antiviral defense</keyword>
<keyword evidence="4" id="KW-0378">Hydrolase</keyword>
<keyword evidence="2" id="KW-0479">Metal-binding</keyword>
<dbReference type="AlphaFoldDB" id="A0A7C3Z2U6"/>
<dbReference type="GO" id="GO:0051607">
    <property type="term" value="P:defense response to virus"/>
    <property type="evidence" value="ECO:0007669"/>
    <property type="project" value="UniProtKB-KW"/>
</dbReference>
<dbReference type="GO" id="GO:0046872">
    <property type="term" value="F:metal ion binding"/>
    <property type="evidence" value="ECO:0007669"/>
    <property type="project" value="UniProtKB-KW"/>
</dbReference>
<evidence type="ECO:0000259" key="10">
    <source>
        <dbReference type="Pfam" id="PF01930"/>
    </source>
</evidence>
<gene>
    <name evidence="11" type="primary">cas1</name>
    <name evidence="11" type="ORF">ENW96_13285</name>
</gene>
<evidence type="ECO:0000256" key="8">
    <source>
        <dbReference type="ARBA" id="ARBA00023211"/>
    </source>
</evidence>
<dbReference type="NCBIfam" id="TIGR00287">
    <property type="entry name" value="cas1"/>
    <property type="match status" value="1"/>
</dbReference>
<protein>
    <submittedName>
        <fullName evidence="11">CRISPR-associated endonuclease Cas1</fullName>
    </submittedName>
</protein>
<evidence type="ECO:0000256" key="5">
    <source>
        <dbReference type="ARBA" id="ARBA00022842"/>
    </source>
</evidence>
<comment type="subunit">
    <text evidence="9">Homodimer, forms a heterotetramer with a Cas2 homodimer.</text>
</comment>
<dbReference type="PANTHER" id="PTHR34353:SF2">
    <property type="entry name" value="CRISPR-ASSOCIATED ENDONUCLEASE CAS1 1"/>
    <property type="match status" value="1"/>
</dbReference>
<comment type="caution">
    <text evidence="11">The sequence shown here is derived from an EMBL/GenBank/DDBJ whole genome shotgun (WGS) entry which is preliminary data.</text>
</comment>
<evidence type="ECO:0000256" key="9">
    <source>
        <dbReference type="ARBA" id="ARBA00038592"/>
    </source>
</evidence>
<dbReference type="CDD" id="cd09634">
    <property type="entry name" value="Cas1_I-II-III"/>
    <property type="match status" value="1"/>
</dbReference>
<dbReference type="InterPro" id="IPR022765">
    <property type="entry name" value="Dna2/Cas4_DUF83"/>
</dbReference>
<evidence type="ECO:0000256" key="2">
    <source>
        <dbReference type="ARBA" id="ARBA00022723"/>
    </source>
</evidence>
<dbReference type="InterPro" id="IPR050646">
    <property type="entry name" value="Cas1"/>
</dbReference>
<reference evidence="11" key="1">
    <citation type="journal article" date="2020" name="mSystems">
        <title>Genome- and Community-Level Interaction Insights into Carbon Utilization and Element Cycling Functions of Hydrothermarchaeota in Hydrothermal Sediment.</title>
        <authorList>
            <person name="Zhou Z."/>
            <person name="Liu Y."/>
            <person name="Xu W."/>
            <person name="Pan J."/>
            <person name="Luo Z.H."/>
            <person name="Li M."/>
        </authorList>
    </citation>
    <scope>NUCLEOTIDE SEQUENCE [LARGE SCALE GENOMIC DNA]</scope>
    <source>
        <strain evidence="11">SpSt-897</strain>
    </source>
</reference>
<dbReference type="Pfam" id="PF01930">
    <property type="entry name" value="Cas_Cas4"/>
    <property type="match status" value="1"/>
</dbReference>
<accession>A0A7C3Z2U6</accession>
<dbReference type="GO" id="GO:0003677">
    <property type="term" value="F:DNA binding"/>
    <property type="evidence" value="ECO:0007669"/>
    <property type="project" value="UniProtKB-KW"/>
</dbReference>
<keyword evidence="5" id="KW-0460">Magnesium</keyword>
<keyword evidence="1" id="KW-0540">Nuclease</keyword>
<dbReference type="PANTHER" id="PTHR34353">
    <property type="entry name" value="CRISPR-ASSOCIATED ENDONUCLEASE CAS1 1"/>
    <property type="match status" value="1"/>
</dbReference>
<dbReference type="Gene3D" id="3.90.320.10">
    <property type="match status" value="1"/>
</dbReference>
<evidence type="ECO:0000256" key="4">
    <source>
        <dbReference type="ARBA" id="ARBA00022801"/>
    </source>
</evidence>
<keyword evidence="3 11" id="KW-0255">Endonuclease</keyword>
<organism evidence="11">
    <name type="scientific">Desulfobacca acetoxidans</name>
    <dbReference type="NCBI Taxonomy" id="60893"/>
    <lineage>
        <taxon>Bacteria</taxon>
        <taxon>Pseudomonadati</taxon>
        <taxon>Thermodesulfobacteriota</taxon>
        <taxon>Desulfobaccia</taxon>
        <taxon>Desulfobaccales</taxon>
        <taxon>Desulfobaccaceae</taxon>
        <taxon>Desulfobacca</taxon>
    </lineage>
</organism>
<sequence>MQVLAYALLLAEHTGREVEEALIHYHADNRKVRLTLDQKSTLNEVQAAVARARELRASLERPPVAAPEKLCRTCSLAPECLPEEERFALSETEKPQRLFPADDDRRIVHLVEQGLTVRREGEQLVVAFPDGGKKPLPGMNIQALVLHGNIQISTQALHFCAAHDIGVHWLSYGGHYVGALTPGAGRVQRRHRQYQALQDRTLQCGLARRLVEAKVENQLRYLLRAVRGQAELNQTQEVHQGLSQLRLTLKDLNRLGEAVDGLEPAEAQALEVLEKIRGYEAKPVGCISVWCPIF</sequence>
<dbReference type="Gene3D" id="1.20.120.920">
    <property type="entry name" value="CRISPR-associated endonuclease Cas1, C-terminal domain"/>
    <property type="match status" value="1"/>
</dbReference>
<proteinExistence type="predicted"/>
<dbReference type="GO" id="GO:0016787">
    <property type="term" value="F:hydrolase activity"/>
    <property type="evidence" value="ECO:0007669"/>
    <property type="project" value="UniProtKB-KW"/>
</dbReference>
<dbReference type="GO" id="GO:0004519">
    <property type="term" value="F:endonuclease activity"/>
    <property type="evidence" value="ECO:0007669"/>
    <property type="project" value="UniProtKB-KW"/>
</dbReference>
<keyword evidence="7" id="KW-0238">DNA-binding</keyword>
<dbReference type="GO" id="GO:0043571">
    <property type="term" value="P:maintenance of CRISPR repeat elements"/>
    <property type="evidence" value="ECO:0007669"/>
    <property type="project" value="InterPro"/>
</dbReference>
<evidence type="ECO:0000256" key="3">
    <source>
        <dbReference type="ARBA" id="ARBA00022759"/>
    </source>
</evidence>